<dbReference type="Gene3D" id="3.40.50.300">
    <property type="entry name" value="P-loop containing nucleotide triphosphate hydrolases"/>
    <property type="match status" value="2"/>
</dbReference>
<reference evidence="5 6" key="1">
    <citation type="submission" date="2024-04" db="EMBL/GenBank/DDBJ databases">
        <authorList>
            <consortium name="Genoscope - CEA"/>
            <person name="William W."/>
        </authorList>
    </citation>
    <scope>NUCLEOTIDE SEQUENCE [LARGE SCALE GENOMIC DNA]</scope>
</reference>
<sequence length="710" mass="80544">MAADIVLLFVGRTGNGKSSTANSVIGEKFFSTGKLCDERRVEQTKTKEVDGLKITAVDGTGIGDTGSDMNGDLQDTLQKAEHAVQLCESGFNALIFVMTYGTRFTKQEKDTVDLIKSLFGRDIFRRFGIIVMTRGDQFEMDTEDDPKTFDQWCKEQTGDIRILFQECDNKIVIFNNKSSNIDTLIRQRQKLLNLVPDTNKYSLEEFNQASNDRQKLLIGYSFLEAETQNKYFLQDIDQQLIRVTSTKGTKQRHKMLTNILSDLQQMETVQKIFKGSEYYNSLWTPLQTRLLNVRSQLRITEGGGSEKIEEEKGFKRHSVDVTDSQPYRSLPSPSRPLSYNILPSYNNTSTAIDDAHYSLSLQTLPPASHQVNNQVLLLVGRTGSGKSLTANSIIGEQVFGKKGEDSSLLQKYSVDIEGSKITVVDGTDIGDTGSDMNGDLQDTIRKAETAVQLCESGFNALIFVMTYGTRFTKQEKDAVDLIKSLFGKDIFRRFGIIVMTRGDQFEMDTEDDPKTFDQWCKEQAGDIRSLFQECDYRLALFDNKTEDNQVLSRQRRDLLELVQRDKRYSVHEFTKAEKGRMDICLLQEFPKAETESKSFLRKIDSKLHDIKAMKAVKDRVELLNHCFDEVNDYEKRMLEKYKGYSFAQGLLHNLTLKKMELDAKRRNESFADIEADPDERTSLLTKGSAGQADTGFTRPGSSKCCICTLS</sequence>
<dbReference type="PANTHER" id="PTHR10903:SF184">
    <property type="entry name" value="GTP-BINDING PROTEIN A"/>
    <property type="match status" value="1"/>
</dbReference>
<dbReference type="SUPFAM" id="SSF52540">
    <property type="entry name" value="P-loop containing nucleoside triphosphate hydrolases"/>
    <property type="match status" value="2"/>
</dbReference>
<name>A0AAV2II01_LYMST</name>
<organism evidence="5 6">
    <name type="scientific">Lymnaea stagnalis</name>
    <name type="common">Great pond snail</name>
    <name type="synonym">Helix stagnalis</name>
    <dbReference type="NCBI Taxonomy" id="6523"/>
    <lineage>
        <taxon>Eukaryota</taxon>
        <taxon>Metazoa</taxon>
        <taxon>Spiralia</taxon>
        <taxon>Lophotrochozoa</taxon>
        <taxon>Mollusca</taxon>
        <taxon>Gastropoda</taxon>
        <taxon>Heterobranchia</taxon>
        <taxon>Euthyneura</taxon>
        <taxon>Panpulmonata</taxon>
        <taxon>Hygrophila</taxon>
        <taxon>Lymnaeoidea</taxon>
        <taxon>Lymnaeidae</taxon>
        <taxon>Lymnaea</taxon>
    </lineage>
</organism>
<keyword evidence="6" id="KW-1185">Reference proteome</keyword>
<evidence type="ECO:0000313" key="5">
    <source>
        <dbReference type="EMBL" id="CAL1546303.1"/>
    </source>
</evidence>
<keyword evidence="3" id="KW-0342">GTP-binding</keyword>
<evidence type="ECO:0000256" key="2">
    <source>
        <dbReference type="ARBA" id="ARBA00022741"/>
    </source>
</evidence>
<dbReference type="Proteomes" id="UP001497497">
    <property type="component" value="Unassembled WGS sequence"/>
</dbReference>
<proteinExistence type="inferred from homology"/>
<accession>A0AAV2II01</accession>
<dbReference type="InterPro" id="IPR045058">
    <property type="entry name" value="GIMA/IAN/Toc"/>
</dbReference>
<feature type="domain" description="AIG1-type G" evidence="4">
    <location>
        <begin position="371"/>
        <end position="577"/>
    </location>
</feature>
<comment type="similarity">
    <text evidence="1">Belongs to the TRAFAC class TrmE-Era-EngA-EngB-Septin-like GTPase superfamily. AIG1/Toc34/Toc159-like paraseptin GTPase family. IAN subfamily.</text>
</comment>
<keyword evidence="2" id="KW-0547">Nucleotide-binding</keyword>
<dbReference type="Pfam" id="PF04548">
    <property type="entry name" value="AIG1"/>
    <property type="match status" value="2"/>
</dbReference>
<protein>
    <recommendedName>
        <fullName evidence="4">AIG1-type G domain-containing protein</fullName>
    </recommendedName>
</protein>
<dbReference type="GO" id="GO:0005525">
    <property type="term" value="F:GTP binding"/>
    <property type="evidence" value="ECO:0007669"/>
    <property type="project" value="UniProtKB-KW"/>
</dbReference>
<dbReference type="PROSITE" id="PS51720">
    <property type="entry name" value="G_AIG1"/>
    <property type="match status" value="2"/>
</dbReference>
<gene>
    <name evidence="5" type="ORF">GSLYS_00019680001</name>
</gene>
<comment type="caution">
    <text evidence="5">The sequence shown here is derived from an EMBL/GenBank/DDBJ whole genome shotgun (WGS) entry which is preliminary data.</text>
</comment>
<evidence type="ECO:0000259" key="4">
    <source>
        <dbReference type="PROSITE" id="PS51720"/>
    </source>
</evidence>
<feature type="domain" description="AIG1-type G" evidence="4">
    <location>
        <begin position="2"/>
        <end position="210"/>
    </location>
</feature>
<evidence type="ECO:0000256" key="3">
    <source>
        <dbReference type="ARBA" id="ARBA00023134"/>
    </source>
</evidence>
<dbReference type="PANTHER" id="PTHR10903">
    <property type="entry name" value="GTPASE, IMAP FAMILY MEMBER-RELATED"/>
    <property type="match status" value="1"/>
</dbReference>
<evidence type="ECO:0000256" key="1">
    <source>
        <dbReference type="ARBA" id="ARBA00008535"/>
    </source>
</evidence>
<dbReference type="InterPro" id="IPR027417">
    <property type="entry name" value="P-loop_NTPase"/>
</dbReference>
<dbReference type="AlphaFoldDB" id="A0AAV2II01"/>
<dbReference type="EMBL" id="CAXITT010000797">
    <property type="protein sequence ID" value="CAL1546303.1"/>
    <property type="molecule type" value="Genomic_DNA"/>
</dbReference>
<evidence type="ECO:0000313" key="6">
    <source>
        <dbReference type="Proteomes" id="UP001497497"/>
    </source>
</evidence>
<dbReference type="InterPro" id="IPR006703">
    <property type="entry name" value="G_AIG1"/>
</dbReference>